<feature type="chain" id="PRO_5046322609" evidence="1">
    <location>
        <begin position="37"/>
        <end position="348"/>
    </location>
</feature>
<dbReference type="CDD" id="cd13638">
    <property type="entry name" value="PBP2_EcProx_like"/>
    <property type="match status" value="1"/>
</dbReference>
<dbReference type="Gene3D" id="3.40.190.100">
    <property type="entry name" value="Glycine betaine-binding periplasmic protein, domain 2"/>
    <property type="match status" value="1"/>
</dbReference>
<protein>
    <submittedName>
        <fullName evidence="3">Glycine betaine/L-proline ABC transporter substrate-binding protein ProX</fullName>
    </submittedName>
</protein>
<feature type="signal peptide" evidence="1">
    <location>
        <begin position="1"/>
        <end position="36"/>
    </location>
</feature>
<evidence type="ECO:0000313" key="3">
    <source>
        <dbReference type="EMBL" id="MFD1712611.1"/>
    </source>
</evidence>
<dbReference type="SUPFAM" id="SSF53850">
    <property type="entry name" value="Periplasmic binding protein-like II"/>
    <property type="match status" value="1"/>
</dbReference>
<accession>A0ABW4KZE0</accession>
<name>A0ABW4KZE0_9BURK</name>
<comment type="caution">
    <text evidence="3">The sequence shown here is derived from an EMBL/GenBank/DDBJ whole genome shotgun (WGS) entry which is preliminary data.</text>
</comment>
<dbReference type="RefSeq" id="WP_147913593.1">
    <property type="nucleotide sequence ID" value="NZ_JBHUEJ010000045.1"/>
</dbReference>
<dbReference type="Proteomes" id="UP001597304">
    <property type="component" value="Unassembled WGS sequence"/>
</dbReference>
<dbReference type="EMBL" id="JBHUEJ010000045">
    <property type="protein sequence ID" value="MFD1712611.1"/>
    <property type="molecule type" value="Genomic_DNA"/>
</dbReference>
<evidence type="ECO:0000259" key="2">
    <source>
        <dbReference type="Pfam" id="PF04069"/>
    </source>
</evidence>
<feature type="domain" description="ABC-type glycine betaine transport system substrate-binding" evidence="2">
    <location>
        <begin position="54"/>
        <end position="330"/>
    </location>
</feature>
<keyword evidence="4" id="KW-1185">Reference proteome</keyword>
<dbReference type="InterPro" id="IPR007210">
    <property type="entry name" value="ABC_Gly_betaine_transp_sub-bd"/>
</dbReference>
<gene>
    <name evidence="3" type="primary">proX</name>
    <name evidence="3" type="ORF">ACFSF0_18595</name>
</gene>
<sequence length="348" mass="38214">MNTALPLRPSQPSHWRAASAALLALTLVAAVAPSFAADPSQPGKGVRVQPLKSTIAEETFQTLLVMKGLERLGYDVQPIREVEYPTAHLAIANGDATFLADHWQPLHDDYYKNSGGDAKLWRDNAYSADAIQGYLIDKKTADAHGITNLQQLNDPAIAKLFDTDGDGKANLTGCTPGWGCEAQIETQLTAYKLRDTVQHQQGSYPALMADVIQRYKAGKPILYFTWTPYWVSSVLVPGKDVVWLQVPFSALPGEQAKLDTTLPNGRNYGSVINTQRILANRAFIDAHPDAAKLFSLMKLPVTDITAQNNAMNDGQDKPADIERHTEGWIKAHQALFDGWIEQARAAVR</sequence>
<proteinExistence type="predicted"/>
<organism evidence="3 4">
    <name type="scientific">Ottowia flava</name>
    <dbReference type="NCBI Taxonomy" id="2675430"/>
    <lineage>
        <taxon>Bacteria</taxon>
        <taxon>Pseudomonadati</taxon>
        <taxon>Pseudomonadota</taxon>
        <taxon>Betaproteobacteria</taxon>
        <taxon>Burkholderiales</taxon>
        <taxon>Comamonadaceae</taxon>
        <taxon>Ottowia</taxon>
    </lineage>
</organism>
<dbReference type="NCBIfam" id="NF008334">
    <property type="entry name" value="PRK11119.1"/>
    <property type="match status" value="1"/>
</dbReference>
<evidence type="ECO:0000313" key="4">
    <source>
        <dbReference type="Proteomes" id="UP001597304"/>
    </source>
</evidence>
<keyword evidence="1" id="KW-0732">Signal</keyword>
<reference evidence="4" key="1">
    <citation type="journal article" date="2019" name="Int. J. Syst. Evol. Microbiol.">
        <title>The Global Catalogue of Microorganisms (GCM) 10K type strain sequencing project: providing services to taxonomists for standard genome sequencing and annotation.</title>
        <authorList>
            <consortium name="The Broad Institute Genomics Platform"/>
            <consortium name="The Broad Institute Genome Sequencing Center for Infectious Disease"/>
            <person name="Wu L."/>
            <person name="Ma J."/>
        </authorList>
    </citation>
    <scope>NUCLEOTIDE SEQUENCE [LARGE SCALE GENOMIC DNA]</scope>
    <source>
        <strain evidence="4">LMG 29247</strain>
    </source>
</reference>
<dbReference type="Gene3D" id="3.40.190.10">
    <property type="entry name" value="Periplasmic binding protein-like II"/>
    <property type="match status" value="1"/>
</dbReference>
<dbReference type="Pfam" id="PF04069">
    <property type="entry name" value="OpuAC"/>
    <property type="match status" value="1"/>
</dbReference>
<evidence type="ECO:0000256" key="1">
    <source>
        <dbReference type="SAM" id="SignalP"/>
    </source>
</evidence>